<dbReference type="SUPFAM" id="SSF51445">
    <property type="entry name" value="(Trans)glycosidases"/>
    <property type="match status" value="1"/>
</dbReference>
<accession>A0A067RSG6</accession>
<dbReference type="EMBL" id="KK852446">
    <property type="protein sequence ID" value="KDR23755.1"/>
    <property type="molecule type" value="Genomic_DNA"/>
</dbReference>
<dbReference type="FunFam" id="3.20.20.80:FF:000144">
    <property type="entry name" value="Chitinase"/>
    <property type="match status" value="1"/>
</dbReference>
<gene>
    <name evidence="8" type="ORF">L798_06041</name>
</gene>
<comment type="similarity">
    <text evidence="6">Belongs to the glycosyl hydrolase 18 family.</text>
</comment>
<dbReference type="Gene3D" id="3.10.50.10">
    <property type="match status" value="1"/>
</dbReference>
<dbReference type="eggNOG" id="KOG2806">
    <property type="taxonomic scope" value="Eukaryota"/>
</dbReference>
<dbReference type="GO" id="GO:0006032">
    <property type="term" value="P:chitin catabolic process"/>
    <property type="evidence" value="ECO:0007669"/>
    <property type="project" value="TreeGrafter"/>
</dbReference>
<feature type="domain" description="GH18" evidence="7">
    <location>
        <begin position="27"/>
        <end position="393"/>
    </location>
</feature>
<dbReference type="PANTHER" id="PTHR11177">
    <property type="entry name" value="CHITINASE"/>
    <property type="match status" value="1"/>
</dbReference>
<evidence type="ECO:0000313" key="8">
    <source>
        <dbReference type="EMBL" id="KDR23755.1"/>
    </source>
</evidence>
<evidence type="ECO:0000259" key="7">
    <source>
        <dbReference type="PROSITE" id="PS51910"/>
    </source>
</evidence>
<evidence type="ECO:0000256" key="6">
    <source>
        <dbReference type="RuleBase" id="RU004453"/>
    </source>
</evidence>
<dbReference type="GO" id="GO:0008061">
    <property type="term" value="F:chitin binding"/>
    <property type="evidence" value="ECO:0007669"/>
    <property type="project" value="InterPro"/>
</dbReference>
<dbReference type="InterPro" id="IPR001223">
    <property type="entry name" value="Glyco_hydro18_cat"/>
</dbReference>
<evidence type="ECO:0000256" key="4">
    <source>
        <dbReference type="ARBA" id="ARBA00023295"/>
    </source>
</evidence>
<dbReference type="SUPFAM" id="SSF54556">
    <property type="entry name" value="Chitinase insertion domain"/>
    <property type="match status" value="1"/>
</dbReference>
<evidence type="ECO:0000256" key="3">
    <source>
        <dbReference type="ARBA" id="ARBA00023180"/>
    </source>
</evidence>
<keyword evidence="1" id="KW-0732">Signal</keyword>
<dbReference type="InterPro" id="IPR017853">
    <property type="entry name" value="GH"/>
</dbReference>
<dbReference type="InterPro" id="IPR029070">
    <property type="entry name" value="Chitinase_insertion_sf"/>
</dbReference>
<dbReference type="FunFam" id="3.10.50.10:FF:000003">
    <property type="entry name" value="Class V chitinase CHIT5b"/>
    <property type="match status" value="1"/>
</dbReference>
<dbReference type="AlphaFoldDB" id="A0A067RSG6"/>
<dbReference type="SMART" id="SM00636">
    <property type="entry name" value="Glyco_18"/>
    <property type="match status" value="1"/>
</dbReference>
<dbReference type="STRING" id="136037.A0A067RSG6"/>
<dbReference type="PROSITE" id="PS51910">
    <property type="entry name" value="GH18_2"/>
    <property type="match status" value="1"/>
</dbReference>
<dbReference type="OrthoDB" id="73875at2759"/>
<proteinExistence type="inferred from homology"/>
<dbReference type="InterPro" id="IPR001579">
    <property type="entry name" value="Glyco_hydro_18_chit_AS"/>
</dbReference>
<keyword evidence="3" id="KW-0325">Glycoprotein</keyword>
<dbReference type="GO" id="GO:0004568">
    <property type="term" value="F:chitinase activity"/>
    <property type="evidence" value="ECO:0007669"/>
    <property type="project" value="TreeGrafter"/>
</dbReference>
<sequence length="446" mass="50025">MTTLAREFIYGTLLVTAILHISGGKPGRVVCYFESWAIRNPEDGRYSVSDVPGDLCTHILYSFVGVNNATWELLVLDPEIDVEQNGYTNFTDIKLKFPELKTLLSVGGWAEGGQKYSALVSMKERRNSFVKSVVDFMHEYGFDGIDLDWEYPGAKERGGNPSDKDNFYFLVEELKIAFDDEGFGWEISMAVPLTRRKLQDGYHVPGLCRLADAVHVMAYDMRGIWDGFADVHSPLYRRPHDKGDLENVNVKDGLQLWVDMGCAPDKLVVGVPFYGHTYILNPNSTSHEPGTPIDRDAKVKGGMAYYQICQALQEKNSQWTEKWDDFGKCPYAYKGNLWVGYENSKSITIKMDFIKENGYAGAMMWALGSDDFRGLCGPKNPLVTILHDSMKDYIVPVTNVTSSVWVDWISPPRTTSSSSSAESTSTSEFTTIITYMTTESNVSSSD</sequence>
<protein>
    <submittedName>
        <fullName evidence="8">Endochitinase</fullName>
    </submittedName>
</protein>
<reference evidence="8 9" key="1">
    <citation type="journal article" date="2014" name="Nat. Commun.">
        <title>Molecular traces of alternative social organization in a termite genome.</title>
        <authorList>
            <person name="Terrapon N."/>
            <person name="Li C."/>
            <person name="Robertson H.M."/>
            <person name="Ji L."/>
            <person name="Meng X."/>
            <person name="Booth W."/>
            <person name="Chen Z."/>
            <person name="Childers C.P."/>
            <person name="Glastad K.M."/>
            <person name="Gokhale K."/>
            <person name="Gowin J."/>
            <person name="Gronenberg W."/>
            <person name="Hermansen R.A."/>
            <person name="Hu H."/>
            <person name="Hunt B.G."/>
            <person name="Huylmans A.K."/>
            <person name="Khalil S.M."/>
            <person name="Mitchell R.D."/>
            <person name="Munoz-Torres M.C."/>
            <person name="Mustard J.A."/>
            <person name="Pan H."/>
            <person name="Reese J.T."/>
            <person name="Scharf M.E."/>
            <person name="Sun F."/>
            <person name="Vogel H."/>
            <person name="Xiao J."/>
            <person name="Yang W."/>
            <person name="Yang Z."/>
            <person name="Yang Z."/>
            <person name="Zhou J."/>
            <person name="Zhu J."/>
            <person name="Brent C.S."/>
            <person name="Elsik C.G."/>
            <person name="Goodisman M.A."/>
            <person name="Liberles D.A."/>
            <person name="Roe R.M."/>
            <person name="Vargo E.L."/>
            <person name="Vilcinskas A."/>
            <person name="Wang J."/>
            <person name="Bornberg-Bauer E."/>
            <person name="Korb J."/>
            <person name="Zhang G."/>
            <person name="Liebig J."/>
        </authorList>
    </citation>
    <scope>NUCLEOTIDE SEQUENCE [LARGE SCALE GENOMIC DNA]</scope>
    <source>
        <tissue evidence="8">Whole organism</tissue>
    </source>
</reference>
<dbReference type="GO" id="GO:0005576">
    <property type="term" value="C:extracellular region"/>
    <property type="evidence" value="ECO:0007669"/>
    <property type="project" value="TreeGrafter"/>
</dbReference>
<evidence type="ECO:0000313" key="9">
    <source>
        <dbReference type="Proteomes" id="UP000027135"/>
    </source>
</evidence>
<organism evidence="8 9">
    <name type="scientific">Zootermopsis nevadensis</name>
    <name type="common">Dampwood termite</name>
    <dbReference type="NCBI Taxonomy" id="136037"/>
    <lineage>
        <taxon>Eukaryota</taxon>
        <taxon>Metazoa</taxon>
        <taxon>Ecdysozoa</taxon>
        <taxon>Arthropoda</taxon>
        <taxon>Hexapoda</taxon>
        <taxon>Insecta</taxon>
        <taxon>Pterygota</taxon>
        <taxon>Neoptera</taxon>
        <taxon>Polyneoptera</taxon>
        <taxon>Dictyoptera</taxon>
        <taxon>Blattodea</taxon>
        <taxon>Blattoidea</taxon>
        <taxon>Termitoidae</taxon>
        <taxon>Termopsidae</taxon>
        <taxon>Zootermopsis</taxon>
    </lineage>
</organism>
<dbReference type="InterPro" id="IPR011583">
    <property type="entry name" value="Chitinase_II/V-like_cat"/>
</dbReference>
<dbReference type="InParanoid" id="A0A067RSG6"/>
<evidence type="ECO:0000256" key="2">
    <source>
        <dbReference type="ARBA" id="ARBA00022801"/>
    </source>
</evidence>
<dbReference type="OMA" id="ATWELLV"/>
<keyword evidence="4 5" id="KW-0326">Glycosidase</keyword>
<keyword evidence="2 5" id="KW-0378">Hydrolase</keyword>
<name>A0A067RSG6_ZOONE</name>
<evidence type="ECO:0000256" key="1">
    <source>
        <dbReference type="ARBA" id="ARBA00022729"/>
    </source>
</evidence>
<dbReference type="Proteomes" id="UP000027135">
    <property type="component" value="Unassembled WGS sequence"/>
</dbReference>
<dbReference type="Pfam" id="PF00704">
    <property type="entry name" value="Glyco_hydro_18"/>
    <property type="match status" value="1"/>
</dbReference>
<dbReference type="PANTHER" id="PTHR11177:SF144">
    <property type="entry name" value="CHITINASE 5"/>
    <property type="match status" value="1"/>
</dbReference>
<dbReference type="InterPro" id="IPR050314">
    <property type="entry name" value="Glycosyl_Hydrlase_18"/>
</dbReference>
<dbReference type="GO" id="GO:0005975">
    <property type="term" value="P:carbohydrate metabolic process"/>
    <property type="evidence" value="ECO:0007669"/>
    <property type="project" value="InterPro"/>
</dbReference>
<dbReference type="PROSITE" id="PS01095">
    <property type="entry name" value="GH18_1"/>
    <property type="match status" value="1"/>
</dbReference>
<dbReference type="Gene3D" id="3.20.20.80">
    <property type="entry name" value="Glycosidases"/>
    <property type="match status" value="1"/>
</dbReference>
<keyword evidence="9" id="KW-1185">Reference proteome</keyword>
<evidence type="ECO:0000256" key="5">
    <source>
        <dbReference type="RuleBase" id="RU000489"/>
    </source>
</evidence>